<evidence type="ECO:0000259" key="1">
    <source>
        <dbReference type="Pfam" id="PF09413"/>
    </source>
</evidence>
<dbReference type="Pfam" id="PF09413">
    <property type="entry name" value="DUF2007"/>
    <property type="match status" value="1"/>
</dbReference>
<gene>
    <name evidence="2" type="ORF">LNKW23_12950</name>
</gene>
<feature type="domain" description="DUF2007" evidence="1">
    <location>
        <begin position="1"/>
        <end position="64"/>
    </location>
</feature>
<dbReference type="SUPFAM" id="SSF54913">
    <property type="entry name" value="GlnB-like"/>
    <property type="match status" value="1"/>
</dbReference>
<accession>A0ABQ6LFH3</accession>
<reference evidence="2 3" key="1">
    <citation type="submission" date="2023-04" db="EMBL/GenBank/DDBJ databases">
        <title>Marinoamorphus aggregata gen. nov., sp. Nov., isolate from tissue of brittle star Ophioplocus japonicus.</title>
        <authorList>
            <person name="Kawano K."/>
            <person name="Sawayama S."/>
            <person name="Nakagawa S."/>
        </authorList>
    </citation>
    <scope>NUCLEOTIDE SEQUENCE [LARGE SCALE GENOMIC DNA]</scope>
    <source>
        <strain evidence="2 3">NKW23</strain>
    </source>
</reference>
<dbReference type="Gene3D" id="3.30.70.790">
    <property type="entry name" value="UreE, C-terminal domain"/>
    <property type="match status" value="1"/>
</dbReference>
<keyword evidence="3" id="KW-1185">Reference proteome</keyword>
<dbReference type="InterPro" id="IPR011322">
    <property type="entry name" value="N-reg_PII-like_a/b"/>
</dbReference>
<evidence type="ECO:0000313" key="2">
    <source>
        <dbReference type="EMBL" id="GMG82082.1"/>
    </source>
</evidence>
<name>A0ABQ6LFH3_9RHOB</name>
<protein>
    <submittedName>
        <fullName evidence="2">DUF2007 domain-containing protein</fullName>
    </submittedName>
</protein>
<dbReference type="RefSeq" id="WP_285670826.1">
    <property type="nucleotide sequence ID" value="NZ_BSYI01000007.1"/>
</dbReference>
<dbReference type="InterPro" id="IPR018551">
    <property type="entry name" value="DUF2007"/>
</dbReference>
<sequence length="76" mass="8531">MLELLRTTDPTLVPFTQALLSGEDIDCVVLDVNMSILEGSLGILPRRVMVAERDLHRARRVLIDNGIEPFEGESWP</sequence>
<dbReference type="Proteomes" id="UP001239909">
    <property type="component" value="Unassembled WGS sequence"/>
</dbReference>
<comment type="caution">
    <text evidence="2">The sequence shown here is derived from an EMBL/GenBank/DDBJ whole genome shotgun (WGS) entry which is preliminary data.</text>
</comment>
<organism evidence="2 3">
    <name type="scientific">Paralimibaculum aggregatum</name>
    <dbReference type="NCBI Taxonomy" id="3036245"/>
    <lineage>
        <taxon>Bacteria</taxon>
        <taxon>Pseudomonadati</taxon>
        <taxon>Pseudomonadota</taxon>
        <taxon>Alphaproteobacteria</taxon>
        <taxon>Rhodobacterales</taxon>
        <taxon>Paracoccaceae</taxon>
        <taxon>Paralimibaculum</taxon>
    </lineage>
</organism>
<dbReference type="EMBL" id="BSYI01000007">
    <property type="protein sequence ID" value="GMG82082.1"/>
    <property type="molecule type" value="Genomic_DNA"/>
</dbReference>
<proteinExistence type="predicted"/>
<evidence type="ECO:0000313" key="3">
    <source>
        <dbReference type="Proteomes" id="UP001239909"/>
    </source>
</evidence>